<evidence type="ECO:0000256" key="1">
    <source>
        <dbReference type="SAM" id="MobiDB-lite"/>
    </source>
</evidence>
<evidence type="ECO:0000313" key="2">
    <source>
        <dbReference type="EMBL" id="MBM6704763.1"/>
    </source>
</evidence>
<name>A0ABS2DTW4_9BURK</name>
<comment type="caution">
    <text evidence="2">The sequence shown here is derived from an EMBL/GenBank/DDBJ whole genome shotgun (WGS) entry which is preliminary data.</text>
</comment>
<gene>
    <name evidence="2" type="ORF">H6A60_09735</name>
</gene>
<proteinExistence type="predicted"/>
<accession>A0ABS2DTW4</accession>
<dbReference type="Proteomes" id="UP000715095">
    <property type="component" value="Unassembled WGS sequence"/>
</dbReference>
<evidence type="ECO:0000313" key="3">
    <source>
        <dbReference type="Proteomes" id="UP000715095"/>
    </source>
</evidence>
<protein>
    <submittedName>
        <fullName evidence="2">Uncharacterized protein</fullName>
    </submittedName>
</protein>
<dbReference type="EMBL" id="JACJJC010000018">
    <property type="protein sequence ID" value="MBM6704763.1"/>
    <property type="molecule type" value="Genomic_DNA"/>
</dbReference>
<keyword evidence="3" id="KW-1185">Reference proteome</keyword>
<sequence>MKDGVATRAAAFALQGAFLVSGSGSGPGRSRSATRDVPKRSVAPKRAPRRIREFSSAHFSLDRLRDFDFDFKRTKVRELVEGASIIASICLRYTMNNMTIEGFVSMNDPSIIRHFFSIRVIF</sequence>
<feature type="region of interest" description="Disordered" evidence="1">
    <location>
        <begin position="19"/>
        <end position="45"/>
    </location>
</feature>
<dbReference type="RefSeq" id="WP_205104047.1">
    <property type="nucleotide sequence ID" value="NZ_JACJJC010000018.1"/>
</dbReference>
<organism evidence="2 3">
    <name type="scientific">Sutterella massiliensis</name>
    <dbReference type="NCBI Taxonomy" id="1816689"/>
    <lineage>
        <taxon>Bacteria</taxon>
        <taxon>Pseudomonadati</taxon>
        <taxon>Pseudomonadota</taxon>
        <taxon>Betaproteobacteria</taxon>
        <taxon>Burkholderiales</taxon>
        <taxon>Sutterellaceae</taxon>
        <taxon>Sutterella</taxon>
    </lineage>
</organism>
<reference evidence="2 3" key="1">
    <citation type="journal article" date="2021" name="Sci. Rep.">
        <title>The distribution of antibiotic resistance genes in chicken gut microbiota commensals.</title>
        <authorList>
            <person name="Juricova H."/>
            <person name="Matiasovicova J."/>
            <person name="Kubasova T."/>
            <person name="Cejkova D."/>
            <person name="Rychlik I."/>
        </authorList>
    </citation>
    <scope>NUCLEOTIDE SEQUENCE [LARGE SCALE GENOMIC DNA]</scope>
    <source>
        <strain evidence="2 3">An829</strain>
    </source>
</reference>